<dbReference type="GO" id="GO:0019698">
    <property type="term" value="P:D-galacturonate catabolic process"/>
    <property type="evidence" value="ECO:0007669"/>
    <property type="project" value="TreeGrafter"/>
</dbReference>
<evidence type="ECO:0000256" key="2">
    <source>
        <dbReference type="ARBA" id="ARBA00022679"/>
    </source>
</evidence>
<evidence type="ECO:0000313" key="6">
    <source>
        <dbReference type="Proteomes" id="UP000198796"/>
    </source>
</evidence>
<dbReference type="InterPro" id="IPR011611">
    <property type="entry name" value="PfkB_dom"/>
</dbReference>
<evidence type="ECO:0000256" key="1">
    <source>
        <dbReference type="ARBA" id="ARBA00010688"/>
    </source>
</evidence>
<reference evidence="5 6" key="1">
    <citation type="submission" date="2016-10" db="EMBL/GenBank/DDBJ databases">
        <authorList>
            <person name="de Groot N.N."/>
        </authorList>
    </citation>
    <scope>NUCLEOTIDE SEQUENCE [LARGE SCALE GENOMIC DNA]</scope>
    <source>
        <strain evidence="5 6">DSM 29316</strain>
    </source>
</reference>
<dbReference type="GO" id="GO:0006974">
    <property type="term" value="P:DNA damage response"/>
    <property type="evidence" value="ECO:0007669"/>
    <property type="project" value="TreeGrafter"/>
</dbReference>
<organism evidence="5 6">
    <name type="scientific">Poseidonocella pacifica</name>
    <dbReference type="NCBI Taxonomy" id="871651"/>
    <lineage>
        <taxon>Bacteria</taxon>
        <taxon>Pseudomonadati</taxon>
        <taxon>Pseudomonadota</taxon>
        <taxon>Alphaproteobacteria</taxon>
        <taxon>Rhodobacterales</taxon>
        <taxon>Roseobacteraceae</taxon>
        <taxon>Poseidonocella</taxon>
    </lineage>
</organism>
<gene>
    <name evidence="5" type="ORF">SAMN05421688_2340</name>
</gene>
<name>A0A1I0XIZ0_9RHOB</name>
<dbReference type="InterPro" id="IPR029056">
    <property type="entry name" value="Ribokinase-like"/>
</dbReference>
<dbReference type="PANTHER" id="PTHR43085:SF15">
    <property type="entry name" value="2-DEHYDRO-3-DEOXYGLUCONOKINASE"/>
    <property type="match status" value="1"/>
</dbReference>
<keyword evidence="3 5" id="KW-0418">Kinase</keyword>
<keyword evidence="6" id="KW-1185">Reference proteome</keyword>
<evidence type="ECO:0000259" key="4">
    <source>
        <dbReference type="Pfam" id="PF00294"/>
    </source>
</evidence>
<dbReference type="Proteomes" id="UP000198796">
    <property type="component" value="Unassembled WGS sequence"/>
</dbReference>
<evidence type="ECO:0000256" key="3">
    <source>
        <dbReference type="ARBA" id="ARBA00022777"/>
    </source>
</evidence>
<evidence type="ECO:0000313" key="5">
    <source>
        <dbReference type="EMBL" id="SFB00972.1"/>
    </source>
</evidence>
<dbReference type="Gene3D" id="3.40.1190.20">
    <property type="match status" value="1"/>
</dbReference>
<sequence length="303" mass="31887">MTRQFLSIGECMIEMAPRADGSYSMGFAGDTFNTAWYARRVAGPDLEIGYLSAVGDDGPSQEMTTFMREAGVRPELAVRPGRAVGLYMISLIEGERSFSYWRSTSAATTLADDLDRLPGLGAGDMAFFSGITLAILPESGREKLLAALAKARAEGVTVAFDPNLRPRLWSGTEDMCRWIMRGAEVADIALPSYEDEGAHFGDADKAATGARYLSAGAQLVIVKDGPLPVLLVTPEAENLVETVPAEQVVDTTAAGDSFNARFLVGVLSGETATVAAAQACGLSRQVIGAHGALVESASAPITG</sequence>
<dbReference type="SUPFAM" id="SSF53613">
    <property type="entry name" value="Ribokinase-like"/>
    <property type="match status" value="1"/>
</dbReference>
<accession>A0A1I0XIZ0</accession>
<feature type="domain" description="Carbohydrate kinase PfkB" evidence="4">
    <location>
        <begin position="6"/>
        <end position="292"/>
    </location>
</feature>
<dbReference type="STRING" id="871651.SAMN05421688_2340"/>
<protein>
    <submittedName>
        <fullName evidence="5">2-keto-3-deoxygluconate kinase</fullName>
    </submittedName>
</protein>
<dbReference type="RefSeq" id="WP_092064842.1">
    <property type="nucleotide sequence ID" value="NZ_FOJU01000003.1"/>
</dbReference>
<comment type="similarity">
    <text evidence="1">Belongs to the carbohydrate kinase PfkB family.</text>
</comment>
<dbReference type="PANTHER" id="PTHR43085">
    <property type="entry name" value="HEXOKINASE FAMILY MEMBER"/>
    <property type="match status" value="1"/>
</dbReference>
<dbReference type="GO" id="GO:0005829">
    <property type="term" value="C:cytosol"/>
    <property type="evidence" value="ECO:0007669"/>
    <property type="project" value="TreeGrafter"/>
</dbReference>
<dbReference type="GO" id="GO:0042840">
    <property type="term" value="P:D-glucuronate catabolic process"/>
    <property type="evidence" value="ECO:0007669"/>
    <property type="project" value="TreeGrafter"/>
</dbReference>
<dbReference type="InterPro" id="IPR050306">
    <property type="entry name" value="PfkB_Carbo_kinase"/>
</dbReference>
<keyword evidence="2" id="KW-0808">Transferase</keyword>
<proteinExistence type="inferred from homology"/>
<dbReference type="GO" id="GO:0008673">
    <property type="term" value="F:2-dehydro-3-deoxygluconokinase activity"/>
    <property type="evidence" value="ECO:0007669"/>
    <property type="project" value="TreeGrafter"/>
</dbReference>
<dbReference type="Pfam" id="PF00294">
    <property type="entry name" value="PfkB"/>
    <property type="match status" value="1"/>
</dbReference>
<dbReference type="OrthoDB" id="9776822at2"/>
<dbReference type="AlphaFoldDB" id="A0A1I0XIZ0"/>
<dbReference type="EMBL" id="FOJU01000003">
    <property type="protein sequence ID" value="SFB00972.1"/>
    <property type="molecule type" value="Genomic_DNA"/>
</dbReference>
<dbReference type="CDD" id="cd01166">
    <property type="entry name" value="KdgK"/>
    <property type="match status" value="1"/>
</dbReference>